<dbReference type="Pfam" id="PF00441">
    <property type="entry name" value="Acyl-CoA_dh_1"/>
    <property type="match status" value="1"/>
</dbReference>
<dbReference type="InterPro" id="IPR006091">
    <property type="entry name" value="Acyl-CoA_Oxase/DH_mid-dom"/>
</dbReference>
<evidence type="ECO:0000259" key="6">
    <source>
        <dbReference type="Pfam" id="PF00441"/>
    </source>
</evidence>
<keyword evidence="9" id="KW-1185">Reference proteome</keyword>
<dbReference type="InterPro" id="IPR009075">
    <property type="entry name" value="AcylCo_DH/oxidase_C"/>
</dbReference>
<evidence type="ECO:0000313" key="8">
    <source>
        <dbReference type="EMBL" id="RNL77384.1"/>
    </source>
</evidence>
<dbReference type="EMBL" id="RJTM01000160">
    <property type="protein sequence ID" value="RNL77384.1"/>
    <property type="molecule type" value="Genomic_DNA"/>
</dbReference>
<dbReference type="Gene3D" id="1.20.140.10">
    <property type="entry name" value="Butyryl-CoA Dehydrogenase, subunit A, domain 3"/>
    <property type="match status" value="1"/>
</dbReference>
<dbReference type="InterPro" id="IPR036250">
    <property type="entry name" value="AcylCo_DH-like_C"/>
</dbReference>
<evidence type="ECO:0000256" key="1">
    <source>
        <dbReference type="ARBA" id="ARBA00009347"/>
    </source>
</evidence>
<comment type="similarity">
    <text evidence="1 5">Belongs to the acyl-CoA dehydrogenase family.</text>
</comment>
<dbReference type="Proteomes" id="UP000267469">
    <property type="component" value="Unassembled WGS sequence"/>
</dbReference>
<keyword evidence="4 5" id="KW-0560">Oxidoreductase</keyword>
<dbReference type="Pfam" id="PF02770">
    <property type="entry name" value="Acyl-CoA_dh_M"/>
    <property type="match status" value="1"/>
</dbReference>
<accession>A0A3N0DP12</accession>
<evidence type="ECO:0000313" key="9">
    <source>
        <dbReference type="Proteomes" id="UP000267469"/>
    </source>
</evidence>
<dbReference type="InterPro" id="IPR009100">
    <property type="entry name" value="AcylCoA_DH/oxidase_NM_dom_sf"/>
</dbReference>
<dbReference type="PANTHER" id="PTHR48083">
    <property type="entry name" value="MEDIUM-CHAIN SPECIFIC ACYL-COA DEHYDROGENASE, MITOCHONDRIAL-RELATED"/>
    <property type="match status" value="1"/>
</dbReference>
<dbReference type="AlphaFoldDB" id="A0A3N0DP12"/>
<evidence type="ECO:0000256" key="4">
    <source>
        <dbReference type="ARBA" id="ARBA00023002"/>
    </source>
</evidence>
<evidence type="ECO:0000256" key="3">
    <source>
        <dbReference type="ARBA" id="ARBA00022827"/>
    </source>
</evidence>
<name>A0A3N0DP12_SINP1</name>
<dbReference type="GO" id="GO:0005737">
    <property type="term" value="C:cytoplasm"/>
    <property type="evidence" value="ECO:0007669"/>
    <property type="project" value="TreeGrafter"/>
</dbReference>
<evidence type="ECO:0000256" key="2">
    <source>
        <dbReference type="ARBA" id="ARBA00022630"/>
    </source>
</evidence>
<dbReference type="SUPFAM" id="SSF56645">
    <property type="entry name" value="Acyl-CoA dehydrogenase NM domain-like"/>
    <property type="match status" value="1"/>
</dbReference>
<comment type="cofactor">
    <cofactor evidence="5">
        <name>FAD</name>
        <dbReference type="ChEBI" id="CHEBI:57692"/>
    </cofactor>
</comment>
<evidence type="ECO:0000256" key="5">
    <source>
        <dbReference type="RuleBase" id="RU362125"/>
    </source>
</evidence>
<organism evidence="8 9">
    <name type="scientific">Sinomicrobium pectinilyticum</name>
    <dbReference type="NCBI Taxonomy" id="1084421"/>
    <lineage>
        <taxon>Bacteria</taxon>
        <taxon>Pseudomonadati</taxon>
        <taxon>Bacteroidota</taxon>
        <taxon>Flavobacteriia</taxon>
        <taxon>Flavobacteriales</taxon>
        <taxon>Flavobacteriaceae</taxon>
        <taxon>Sinomicrobium</taxon>
    </lineage>
</organism>
<gene>
    <name evidence="8" type="ORF">ED312_20840</name>
</gene>
<sequence>MAQGRQLAGFALFEPGAGSNPMAITGKAVVTDDGYFLNAEKMWIGSAGWSSLIITFAKLADSNSSERGITCFAVPRNKPGVHIGKELLTMGMRGMVQNRINFDVVKLEKRYPIGEEEKGMDIANDAMMLARITAGATLLGAMEKCIQLMYRYSSRREVATGSLLKNPVTRQSLSSSMMEAALMESLVNYIASTADTDIRNIPAELCVVSKVGGSEFLWKAVDADMQCAGGRGYLQNNYISQLIRDARVVRIFEGPSEVLITYMGTKHIRAVDKDQLYELISVRLRQPELSGELENVYQKSRELLKRNIEDTSLIAFRNGNILTWVLLLAVYAGTMSNPDPEVISYAKQQIRIFTAQLDNFNPTSGNYDIDTISKYVRKINDDIGNLEILTPDEEYDMDDYFKK</sequence>
<dbReference type="InterPro" id="IPR046373">
    <property type="entry name" value="Acyl-CoA_Oxase/DH_mid-dom_sf"/>
</dbReference>
<dbReference type="Gene3D" id="2.40.110.10">
    <property type="entry name" value="Butyryl-CoA Dehydrogenase, subunit A, domain 2"/>
    <property type="match status" value="1"/>
</dbReference>
<feature type="domain" description="Acyl-CoA dehydrogenase/oxidase C-terminal" evidence="6">
    <location>
        <begin position="118"/>
        <end position="261"/>
    </location>
</feature>
<protein>
    <submittedName>
        <fullName evidence="8">Acyl-CoA dehydrogenase</fullName>
    </submittedName>
</protein>
<evidence type="ECO:0000259" key="7">
    <source>
        <dbReference type="Pfam" id="PF02770"/>
    </source>
</evidence>
<dbReference type="GO" id="GO:0033539">
    <property type="term" value="P:fatty acid beta-oxidation using acyl-CoA dehydrogenase"/>
    <property type="evidence" value="ECO:0007669"/>
    <property type="project" value="TreeGrafter"/>
</dbReference>
<keyword evidence="2 5" id="KW-0285">Flavoprotein</keyword>
<dbReference type="InterPro" id="IPR050741">
    <property type="entry name" value="Acyl-CoA_dehydrogenase"/>
</dbReference>
<dbReference type="GO" id="GO:0003995">
    <property type="term" value="F:acyl-CoA dehydrogenase activity"/>
    <property type="evidence" value="ECO:0007669"/>
    <property type="project" value="TreeGrafter"/>
</dbReference>
<reference evidence="8 9" key="1">
    <citation type="submission" date="2018-10" db="EMBL/GenBank/DDBJ databases">
        <title>Sinomicrobium pectinilyticum sp. nov., a pectinase-producing bacterium isolated from alkaline and saline soil, and emended description of the genus Sinomicrobium.</title>
        <authorList>
            <person name="Cheng B."/>
            <person name="Li C."/>
            <person name="Lai Q."/>
            <person name="Du M."/>
            <person name="Shao Z."/>
            <person name="Xu P."/>
            <person name="Yang C."/>
        </authorList>
    </citation>
    <scope>NUCLEOTIDE SEQUENCE [LARGE SCALE GENOMIC DNA]</scope>
    <source>
        <strain evidence="8 9">5DNS001</strain>
    </source>
</reference>
<comment type="caution">
    <text evidence="8">The sequence shown here is derived from an EMBL/GenBank/DDBJ whole genome shotgun (WGS) entry which is preliminary data.</text>
</comment>
<feature type="domain" description="Acyl-CoA oxidase/dehydrogenase middle" evidence="7">
    <location>
        <begin position="10"/>
        <end position="104"/>
    </location>
</feature>
<proteinExistence type="inferred from homology"/>
<dbReference type="PANTHER" id="PTHR48083:SF2">
    <property type="entry name" value="MEDIUM-CHAIN SPECIFIC ACYL-COA DEHYDROGENASE, MITOCHONDRIAL"/>
    <property type="match status" value="1"/>
</dbReference>
<keyword evidence="3 5" id="KW-0274">FAD</keyword>
<dbReference type="SUPFAM" id="SSF47203">
    <property type="entry name" value="Acyl-CoA dehydrogenase C-terminal domain-like"/>
    <property type="match status" value="1"/>
</dbReference>
<dbReference type="CDD" id="cd00567">
    <property type="entry name" value="ACAD"/>
    <property type="match status" value="1"/>
</dbReference>